<evidence type="ECO:0000256" key="15">
    <source>
        <dbReference type="ARBA" id="ARBA00022967"/>
    </source>
</evidence>
<dbReference type="InterPro" id="IPR017927">
    <property type="entry name" value="FAD-bd_FR_type"/>
</dbReference>
<keyword evidence="10" id="KW-0997">Cell inner membrane</keyword>
<dbReference type="InterPro" id="IPR012675">
    <property type="entry name" value="Beta-grasp_dom_sf"/>
</dbReference>
<dbReference type="EC" id="7.2.1.1" evidence="6"/>
<dbReference type="PROSITE" id="PS51384">
    <property type="entry name" value="FAD_FR"/>
    <property type="match status" value="1"/>
</dbReference>
<keyword evidence="30" id="KW-1185">Reference proteome</keyword>
<evidence type="ECO:0000256" key="8">
    <source>
        <dbReference type="ARBA" id="ARBA00022448"/>
    </source>
</evidence>
<feature type="domain" description="2Fe-2S ferredoxin-type" evidence="27">
    <location>
        <begin position="33"/>
        <end position="125"/>
    </location>
</feature>
<evidence type="ECO:0000256" key="19">
    <source>
        <dbReference type="ARBA" id="ARBA00023053"/>
    </source>
</evidence>
<comment type="cofactor">
    <cofactor evidence="1">
        <name>FAD</name>
        <dbReference type="ChEBI" id="CHEBI:57692"/>
    </cofactor>
</comment>
<evidence type="ECO:0000256" key="17">
    <source>
        <dbReference type="ARBA" id="ARBA00023014"/>
    </source>
</evidence>
<dbReference type="Pfam" id="PF00111">
    <property type="entry name" value="Fer2"/>
    <property type="match status" value="1"/>
</dbReference>
<accession>A0ABP2DAY5</accession>
<evidence type="ECO:0000256" key="7">
    <source>
        <dbReference type="ARBA" id="ARBA00019729"/>
    </source>
</evidence>
<comment type="catalytic activity">
    <reaction evidence="26">
        <text>a ubiquinone + n Na(+)(in) + NADH + H(+) = a ubiquinol + n Na(+)(out) + NAD(+)</text>
        <dbReference type="Rhea" id="RHEA:47748"/>
        <dbReference type="Rhea" id="RHEA-COMP:9565"/>
        <dbReference type="Rhea" id="RHEA-COMP:9566"/>
        <dbReference type="ChEBI" id="CHEBI:15378"/>
        <dbReference type="ChEBI" id="CHEBI:16389"/>
        <dbReference type="ChEBI" id="CHEBI:17976"/>
        <dbReference type="ChEBI" id="CHEBI:29101"/>
        <dbReference type="ChEBI" id="CHEBI:57540"/>
        <dbReference type="ChEBI" id="CHEBI:57945"/>
        <dbReference type="EC" id="7.2.1.1"/>
    </reaction>
</comment>
<dbReference type="InterPro" id="IPR039261">
    <property type="entry name" value="FNR_nucleotide-bd"/>
</dbReference>
<name>A0ABP2DAY5_9RHOB</name>
<evidence type="ECO:0000256" key="3">
    <source>
        <dbReference type="ARBA" id="ARBA00004533"/>
    </source>
</evidence>
<sequence>MSEVVLGSVVFVVIVLVLCSVILLARSVLLPTGPVTVRINERQDITARAGDRLLTALSDSGISVPSACGGAGTCGQCRMVIGENRSPALPTEAALLSRVELASGLRLACQTTLRSNISVTLPESLLTAQTWECTVVSTRTIAPIIREIVLAPSSDTAFTFEPGAFVQIEAPTYDLTFADYDIAPAHRSAWDQQGLDALRAQSKSSVSRAYSIANNALADAGRIVLLVRLALPPPQNPDAPPGVVSSWLFGLRKGDPVSVTGPFSSFAARTTEREMVFIGGGVGMAPLRAIISDQLERRNTGRKMSYWYGARSRVDLFYDKEFERLQAKYPNFRWTVALSDPAPEDNWQGETGFIHEVALRTALAAHPAPHDCEYYLCGPPMMIKAVRAMLDDLGVGPDHIFNDDFGG</sequence>
<keyword evidence="21" id="KW-0830">Ubiquinone</keyword>
<evidence type="ECO:0000256" key="11">
    <source>
        <dbReference type="ARBA" id="ARBA00022630"/>
    </source>
</evidence>
<keyword evidence="11" id="KW-0285">Flavoprotein</keyword>
<reference evidence="29 30" key="1">
    <citation type="submission" date="2007-11" db="EMBL/GenBank/DDBJ databases">
        <authorList>
            <person name="Wagner-Dobler I."/>
            <person name="Ferriera S."/>
            <person name="Johnson J."/>
            <person name="Kravitz S."/>
            <person name="Beeson K."/>
            <person name="Sutton G."/>
            <person name="Rogers Y.-H."/>
            <person name="Friedman R."/>
            <person name="Frazier M."/>
            <person name="Venter J.C."/>
        </authorList>
    </citation>
    <scope>NUCLEOTIDE SEQUENCE [LARGE SCALE GENOMIC DNA]</scope>
    <source>
        <strain evidence="29 30">HEL-45</strain>
    </source>
</reference>
<evidence type="ECO:0000256" key="13">
    <source>
        <dbReference type="ARBA" id="ARBA00022723"/>
    </source>
</evidence>
<evidence type="ECO:0000256" key="23">
    <source>
        <dbReference type="ARBA" id="ARBA00023201"/>
    </source>
</evidence>
<dbReference type="InterPro" id="IPR001709">
    <property type="entry name" value="Flavoprot_Pyr_Nucl_cyt_Rdtase"/>
</dbReference>
<dbReference type="EMBL" id="ABID01000001">
    <property type="protein sequence ID" value="EDQ05432.1"/>
    <property type="molecule type" value="Genomic_DNA"/>
</dbReference>
<keyword evidence="29" id="KW-0560">Oxidoreductase</keyword>
<keyword evidence="14" id="KW-0274">FAD</keyword>
<comment type="similarity">
    <text evidence="4">Belongs to the NqrF family.</text>
</comment>
<keyword evidence="16" id="KW-0408">Iron</keyword>
<evidence type="ECO:0000256" key="21">
    <source>
        <dbReference type="ARBA" id="ARBA00023075"/>
    </source>
</evidence>
<dbReference type="SUPFAM" id="SSF54292">
    <property type="entry name" value="2Fe-2S ferredoxin-like"/>
    <property type="match status" value="1"/>
</dbReference>
<evidence type="ECO:0000256" key="18">
    <source>
        <dbReference type="ARBA" id="ARBA00023027"/>
    </source>
</evidence>
<protein>
    <recommendedName>
        <fullName evidence="7">Na(+)-translocating NADH-quinone reductase subunit F</fullName>
        <ecNumber evidence="6">7.2.1.1</ecNumber>
    </recommendedName>
    <alternativeName>
        <fullName evidence="25">NQR complex subunit F</fullName>
    </alternativeName>
    <alternativeName>
        <fullName evidence="24">NQR-1 subunit F</fullName>
    </alternativeName>
</protein>
<dbReference type="Pfam" id="PF00970">
    <property type="entry name" value="FAD_binding_6"/>
    <property type="match status" value="1"/>
</dbReference>
<gene>
    <name evidence="29" type="ORF">OIHEL45_01440</name>
</gene>
<comment type="caution">
    <text evidence="29">The sequence shown here is derived from an EMBL/GenBank/DDBJ whole genome shotgun (WGS) entry which is preliminary data.</text>
</comment>
<keyword evidence="19" id="KW-0915">Sodium</keyword>
<evidence type="ECO:0000256" key="9">
    <source>
        <dbReference type="ARBA" id="ARBA00022475"/>
    </source>
</evidence>
<organism evidence="29 30">
    <name type="scientific">Sulfitobacter indolifex HEL-45</name>
    <dbReference type="NCBI Taxonomy" id="391624"/>
    <lineage>
        <taxon>Bacteria</taxon>
        <taxon>Pseudomonadati</taxon>
        <taxon>Pseudomonadota</taxon>
        <taxon>Alphaproteobacteria</taxon>
        <taxon>Rhodobacterales</taxon>
        <taxon>Roseobacteraceae</taxon>
        <taxon>Sulfitobacter</taxon>
    </lineage>
</organism>
<dbReference type="Gene3D" id="3.40.50.80">
    <property type="entry name" value="Nucleotide-binding domain of ferredoxin-NADP reductase (FNR) module"/>
    <property type="match status" value="1"/>
</dbReference>
<dbReference type="Proteomes" id="UP000003257">
    <property type="component" value="Unassembled WGS sequence"/>
</dbReference>
<dbReference type="SUPFAM" id="SSF63380">
    <property type="entry name" value="Riboflavin synthase domain-like"/>
    <property type="match status" value="1"/>
</dbReference>
<dbReference type="SUPFAM" id="SSF52343">
    <property type="entry name" value="Ferredoxin reductase-like, C-terminal NADP-linked domain"/>
    <property type="match status" value="1"/>
</dbReference>
<dbReference type="PRINTS" id="PR00371">
    <property type="entry name" value="FPNCR"/>
</dbReference>
<keyword evidence="22" id="KW-0472">Membrane</keyword>
<evidence type="ECO:0000256" key="5">
    <source>
        <dbReference type="ARBA" id="ARBA00011309"/>
    </source>
</evidence>
<comment type="subunit">
    <text evidence="5">Composed of six subunits; NqrA, NqrB, NqrC, NqrD, NqrE and NqrF.</text>
</comment>
<evidence type="ECO:0000313" key="30">
    <source>
        <dbReference type="Proteomes" id="UP000003257"/>
    </source>
</evidence>
<keyword evidence="20" id="KW-0406">Ion transport</keyword>
<evidence type="ECO:0000256" key="24">
    <source>
        <dbReference type="ARBA" id="ARBA00030032"/>
    </source>
</evidence>
<dbReference type="NCBIfam" id="TIGR01941">
    <property type="entry name" value="nqrF"/>
    <property type="match status" value="1"/>
</dbReference>
<dbReference type="CDD" id="cd06188">
    <property type="entry name" value="NADH_quinone_reductase"/>
    <property type="match status" value="1"/>
</dbReference>
<evidence type="ECO:0000256" key="14">
    <source>
        <dbReference type="ARBA" id="ARBA00022827"/>
    </source>
</evidence>
<comment type="subcellular location">
    <subcellularLocation>
        <location evidence="3">Cell inner membrane</location>
    </subcellularLocation>
</comment>
<dbReference type="GO" id="GO:0016491">
    <property type="term" value="F:oxidoreductase activity"/>
    <property type="evidence" value="ECO:0007669"/>
    <property type="project" value="UniProtKB-KW"/>
</dbReference>
<dbReference type="Gene3D" id="3.10.20.30">
    <property type="match status" value="1"/>
</dbReference>
<evidence type="ECO:0000259" key="28">
    <source>
        <dbReference type="PROSITE" id="PS51384"/>
    </source>
</evidence>
<evidence type="ECO:0000256" key="10">
    <source>
        <dbReference type="ARBA" id="ARBA00022519"/>
    </source>
</evidence>
<dbReference type="InterPro" id="IPR017938">
    <property type="entry name" value="Riboflavin_synthase-like_b-brl"/>
</dbReference>
<feature type="domain" description="FAD-binding FR-type" evidence="28">
    <location>
        <begin position="128"/>
        <end position="269"/>
    </location>
</feature>
<dbReference type="InterPro" id="IPR010205">
    <property type="entry name" value="NqrF"/>
</dbReference>
<dbReference type="CDD" id="cd00207">
    <property type="entry name" value="fer2"/>
    <property type="match status" value="1"/>
</dbReference>
<keyword evidence="23" id="KW-0739">Sodium transport</keyword>
<evidence type="ECO:0000313" key="29">
    <source>
        <dbReference type="EMBL" id="EDQ05432.1"/>
    </source>
</evidence>
<dbReference type="InterPro" id="IPR036010">
    <property type="entry name" value="2Fe-2S_ferredoxin-like_sf"/>
</dbReference>
<dbReference type="Pfam" id="PF00175">
    <property type="entry name" value="NAD_binding_1"/>
    <property type="match status" value="1"/>
</dbReference>
<comment type="function">
    <text evidence="2">NQR complex catalyzes the reduction of ubiquinone-1 to ubiquinol by two successive reactions, coupled with the transport of Na(+) ions from the cytoplasm to the periplasm. The first step is catalyzed by NqrF, which accepts electrons from NADH and reduces ubiquinone-1 to ubisemiquinone by a one-electron transfer pathway.</text>
</comment>
<evidence type="ECO:0000256" key="2">
    <source>
        <dbReference type="ARBA" id="ARBA00002972"/>
    </source>
</evidence>
<dbReference type="InterPro" id="IPR001041">
    <property type="entry name" value="2Fe-2S_ferredoxin-type"/>
</dbReference>
<evidence type="ECO:0000259" key="27">
    <source>
        <dbReference type="PROSITE" id="PS51085"/>
    </source>
</evidence>
<dbReference type="PANTHER" id="PTHR43644:SF1">
    <property type="entry name" value="NAD(P)H-FLAVIN REDUCTASE"/>
    <property type="match status" value="1"/>
</dbReference>
<evidence type="ECO:0000256" key="26">
    <source>
        <dbReference type="ARBA" id="ARBA00048891"/>
    </source>
</evidence>
<evidence type="ECO:0000256" key="4">
    <source>
        <dbReference type="ARBA" id="ARBA00005570"/>
    </source>
</evidence>
<dbReference type="RefSeq" id="WP_007117502.1">
    <property type="nucleotide sequence ID" value="NZ_ABID01000001.1"/>
</dbReference>
<evidence type="ECO:0000256" key="16">
    <source>
        <dbReference type="ARBA" id="ARBA00023004"/>
    </source>
</evidence>
<evidence type="ECO:0000256" key="20">
    <source>
        <dbReference type="ARBA" id="ARBA00023065"/>
    </source>
</evidence>
<evidence type="ECO:0000256" key="12">
    <source>
        <dbReference type="ARBA" id="ARBA00022714"/>
    </source>
</evidence>
<keyword evidence="15" id="KW-1278">Translocase</keyword>
<dbReference type="PANTHER" id="PTHR43644">
    <property type="entry name" value="NA(+)-TRANSLOCATING NADH-QUINONE REDUCTASE SUBUNIT"/>
    <property type="match status" value="1"/>
</dbReference>
<keyword evidence="17" id="KW-0411">Iron-sulfur</keyword>
<keyword evidence="18" id="KW-0520">NAD</keyword>
<dbReference type="InterPro" id="IPR001433">
    <property type="entry name" value="OxRdtase_FAD/NAD-bd"/>
</dbReference>
<evidence type="ECO:0000256" key="22">
    <source>
        <dbReference type="ARBA" id="ARBA00023136"/>
    </source>
</evidence>
<keyword evidence="8" id="KW-0813">Transport</keyword>
<dbReference type="PROSITE" id="PS51085">
    <property type="entry name" value="2FE2S_FER_2"/>
    <property type="match status" value="1"/>
</dbReference>
<proteinExistence type="inferred from homology"/>
<dbReference type="InterPro" id="IPR008333">
    <property type="entry name" value="Cbr1-like_FAD-bd_dom"/>
</dbReference>
<dbReference type="Gene3D" id="2.40.30.10">
    <property type="entry name" value="Translation factors"/>
    <property type="match status" value="1"/>
</dbReference>
<keyword evidence="12" id="KW-0001">2Fe-2S</keyword>
<evidence type="ECO:0000256" key="6">
    <source>
        <dbReference type="ARBA" id="ARBA00013099"/>
    </source>
</evidence>
<evidence type="ECO:0000256" key="1">
    <source>
        <dbReference type="ARBA" id="ARBA00001974"/>
    </source>
</evidence>
<evidence type="ECO:0000256" key="25">
    <source>
        <dbReference type="ARBA" id="ARBA00030787"/>
    </source>
</evidence>
<keyword evidence="9" id="KW-1003">Cell membrane</keyword>
<keyword evidence="13" id="KW-0479">Metal-binding</keyword>